<dbReference type="PANTHER" id="PTHR43626">
    <property type="entry name" value="ACYL-COA N-ACYLTRANSFERASE"/>
    <property type="match status" value="1"/>
</dbReference>
<keyword evidence="2" id="KW-0012">Acyltransferase</keyword>
<dbReference type="EMBL" id="MU069662">
    <property type="protein sequence ID" value="KAF5836361.1"/>
    <property type="molecule type" value="Genomic_DNA"/>
</dbReference>
<dbReference type="Proteomes" id="UP000815325">
    <property type="component" value="Unassembled WGS sequence"/>
</dbReference>
<dbReference type="PANTHER" id="PTHR43626:SF4">
    <property type="entry name" value="GCN5-RELATED N-ACETYLTRANSFERASE 2, CHLOROPLASTIC"/>
    <property type="match status" value="1"/>
</dbReference>
<gene>
    <name evidence="3" type="ORF">DUNSADRAFT_5997</name>
</gene>
<proteinExistence type="predicted"/>
<keyword evidence="4" id="KW-1185">Reference proteome</keyword>
<keyword evidence="1" id="KW-0808">Transferase</keyword>
<sequence length="185" mass="20186">MSALHSHRHVLFNASPKPLLLPPMACTSTSSLRRANNDANMCLRQTSWPSSHQSSPSSLCRRKRAQCTSSTVCHGFFGSLLGGGKTKEKQENTLEDDLGEQPEELVVVESRREDGSAAQIVYCNQGSVTAEDLEQLCTKVGWPARPLYKVRVALQNSYMVSALVLRIRKAPEGAAEAADIQGSPF</sequence>
<accession>A0ABQ7GP30</accession>
<protein>
    <submittedName>
        <fullName evidence="3">Uncharacterized protein</fullName>
    </submittedName>
</protein>
<evidence type="ECO:0000313" key="4">
    <source>
        <dbReference type="Proteomes" id="UP000815325"/>
    </source>
</evidence>
<evidence type="ECO:0000256" key="1">
    <source>
        <dbReference type="ARBA" id="ARBA00022679"/>
    </source>
</evidence>
<reference evidence="3" key="1">
    <citation type="submission" date="2017-08" db="EMBL/GenBank/DDBJ databases">
        <authorList>
            <person name="Polle J.E."/>
            <person name="Barry K."/>
            <person name="Cushman J."/>
            <person name="Schmutz J."/>
            <person name="Tran D."/>
            <person name="Hathwaick L.T."/>
            <person name="Yim W.C."/>
            <person name="Jenkins J."/>
            <person name="Mckie-Krisberg Z.M."/>
            <person name="Prochnik S."/>
            <person name="Lindquist E."/>
            <person name="Dockter R.B."/>
            <person name="Adam C."/>
            <person name="Molina H."/>
            <person name="Bunkerborg J."/>
            <person name="Jin E."/>
            <person name="Buchheim M."/>
            <person name="Magnuson J."/>
        </authorList>
    </citation>
    <scope>NUCLEOTIDE SEQUENCE</scope>
    <source>
        <strain evidence="3">CCAP 19/18</strain>
    </source>
</reference>
<dbReference type="InterPro" id="IPR045039">
    <property type="entry name" value="NSI-like"/>
</dbReference>
<organism evidence="3 4">
    <name type="scientific">Dunaliella salina</name>
    <name type="common">Green alga</name>
    <name type="synonym">Protococcus salinus</name>
    <dbReference type="NCBI Taxonomy" id="3046"/>
    <lineage>
        <taxon>Eukaryota</taxon>
        <taxon>Viridiplantae</taxon>
        <taxon>Chlorophyta</taxon>
        <taxon>core chlorophytes</taxon>
        <taxon>Chlorophyceae</taxon>
        <taxon>CS clade</taxon>
        <taxon>Chlamydomonadales</taxon>
        <taxon>Dunaliellaceae</taxon>
        <taxon>Dunaliella</taxon>
    </lineage>
</organism>
<evidence type="ECO:0000256" key="2">
    <source>
        <dbReference type="ARBA" id="ARBA00023315"/>
    </source>
</evidence>
<comment type="caution">
    <text evidence="3">The sequence shown here is derived from an EMBL/GenBank/DDBJ whole genome shotgun (WGS) entry which is preliminary data.</text>
</comment>
<name>A0ABQ7GP30_DUNSA</name>
<evidence type="ECO:0000313" key="3">
    <source>
        <dbReference type="EMBL" id="KAF5836361.1"/>
    </source>
</evidence>